<proteinExistence type="predicted"/>
<sequence length="70" mass="7447">MVLAGGPFVLDFSTRQRRVSVAVGMQRFLVCHWGSTLASLFSCTIRIAALGVVSAGVPKQDILVPPFASL</sequence>
<organism evidence="1 2">
    <name type="scientific">Trichoderma longibrachiatum ATCC 18648</name>
    <dbReference type="NCBI Taxonomy" id="983965"/>
    <lineage>
        <taxon>Eukaryota</taxon>
        <taxon>Fungi</taxon>
        <taxon>Dikarya</taxon>
        <taxon>Ascomycota</taxon>
        <taxon>Pezizomycotina</taxon>
        <taxon>Sordariomycetes</taxon>
        <taxon>Hypocreomycetidae</taxon>
        <taxon>Hypocreales</taxon>
        <taxon>Hypocreaceae</taxon>
        <taxon>Trichoderma</taxon>
    </lineage>
</organism>
<dbReference type="EMBL" id="KZ679126">
    <property type="protein sequence ID" value="PTB81270.1"/>
    <property type="molecule type" value="Genomic_DNA"/>
</dbReference>
<gene>
    <name evidence="1" type="ORF">M440DRAFT_1396417</name>
</gene>
<evidence type="ECO:0000313" key="2">
    <source>
        <dbReference type="Proteomes" id="UP000240760"/>
    </source>
</evidence>
<keyword evidence="2" id="KW-1185">Reference proteome</keyword>
<dbReference type="Proteomes" id="UP000240760">
    <property type="component" value="Unassembled WGS sequence"/>
</dbReference>
<reference evidence="1 2" key="1">
    <citation type="submission" date="2016-07" db="EMBL/GenBank/DDBJ databases">
        <title>Multiple horizontal gene transfer events from other fungi enriched the ability of initially mycotrophic Trichoderma (Ascomycota) to feed on dead plant biomass.</title>
        <authorList>
            <consortium name="DOE Joint Genome Institute"/>
            <person name="Aerts A."/>
            <person name="Atanasova L."/>
            <person name="Chenthamara K."/>
            <person name="Zhang J."/>
            <person name="Grujic M."/>
            <person name="Henrissat B."/>
            <person name="Kuo A."/>
            <person name="Salamov A."/>
            <person name="Lipzen A."/>
            <person name="Labutti K."/>
            <person name="Barry K."/>
            <person name="Miao Y."/>
            <person name="Rahimi M.J."/>
            <person name="Shen Q."/>
            <person name="Grigoriev I.V."/>
            <person name="Kubicek C.P."/>
            <person name="Druzhinina I.S."/>
        </authorList>
    </citation>
    <scope>NUCLEOTIDE SEQUENCE [LARGE SCALE GENOMIC DNA]</scope>
    <source>
        <strain evidence="1 2">ATCC 18648</strain>
    </source>
</reference>
<dbReference type="AlphaFoldDB" id="A0A2T4CI88"/>
<accession>A0A2T4CI88</accession>
<name>A0A2T4CI88_TRILO</name>
<evidence type="ECO:0000313" key="1">
    <source>
        <dbReference type="EMBL" id="PTB81270.1"/>
    </source>
</evidence>
<protein>
    <submittedName>
        <fullName evidence="1">Uncharacterized protein</fullName>
    </submittedName>
</protein>